<accession>A0A0G4G2R2</accession>
<dbReference type="Proteomes" id="UP000041254">
    <property type="component" value="Unassembled WGS sequence"/>
</dbReference>
<reference evidence="1 2" key="1">
    <citation type="submission" date="2014-11" db="EMBL/GenBank/DDBJ databases">
        <authorList>
            <person name="Zhu J."/>
            <person name="Qi W."/>
            <person name="Song R."/>
        </authorList>
    </citation>
    <scope>NUCLEOTIDE SEQUENCE [LARGE SCALE GENOMIC DNA]</scope>
</reference>
<name>A0A0G4G2R2_VITBC</name>
<dbReference type="VEuPathDB" id="CryptoDB:Vbra_16770"/>
<keyword evidence="2" id="KW-1185">Reference proteome</keyword>
<dbReference type="AlphaFoldDB" id="A0A0G4G2R2"/>
<organism evidence="1 2">
    <name type="scientific">Vitrella brassicaformis (strain CCMP3155)</name>
    <dbReference type="NCBI Taxonomy" id="1169540"/>
    <lineage>
        <taxon>Eukaryota</taxon>
        <taxon>Sar</taxon>
        <taxon>Alveolata</taxon>
        <taxon>Colpodellida</taxon>
        <taxon>Vitrellaceae</taxon>
        <taxon>Vitrella</taxon>
    </lineage>
</organism>
<protein>
    <submittedName>
        <fullName evidence="1">Uncharacterized protein</fullName>
    </submittedName>
</protein>
<sequence>MQTPPWQSGVWCALCSRSDSLRVAMRLGLSADQLRALRGHIRYLPLDLLVRIASSFSFACLTAFRLTSKWLGYKTISSAFLCRYIDMFLHKRRIADIITFDRSGGVAFLMQLMCVLELGGTWERWVPVFHFAKSCSAVCDLYGEQTALPIQLSVLDLVHVRTKAFFLGRPEPIRQLFLFGHRLCSDWIAHGLWFDHCGRLMLGIHPLTIGVRECVRVSLRFGHRIQNVYNHRDSTSVCQHGPRVAGCLQDIVMDRFDKPVSERVSEHLVWPGTVAHARMEAIAAEATPWSCRVVESTRFEDRCRMIVLCGDKPGDPFAAFIYISRWSYDNTASVELKSTEEPALPEWKFPATVALALRIVGWRDLKLLLPNLELPGQDAAVITMTDSYSVT</sequence>
<evidence type="ECO:0000313" key="2">
    <source>
        <dbReference type="Proteomes" id="UP000041254"/>
    </source>
</evidence>
<dbReference type="EMBL" id="CDMY01000553">
    <property type="protein sequence ID" value="CEM22477.1"/>
    <property type="molecule type" value="Genomic_DNA"/>
</dbReference>
<dbReference type="PhylomeDB" id="A0A0G4G2R2"/>
<gene>
    <name evidence="1" type="ORF">Vbra_16770</name>
</gene>
<proteinExistence type="predicted"/>
<dbReference type="InParanoid" id="A0A0G4G2R2"/>
<evidence type="ECO:0000313" key="1">
    <source>
        <dbReference type="EMBL" id="CEM22477.1"/>
    </source>
</evidence>